<dbReference type="RefSeq" id="WP_082706240.1">
    <property type="nucleotide sequence ID" value="NZ_AP014945.1"/>
</dbReference>
<feature type="transmembrane region" description="Helical" evidence="6">
    <location>
        <begin position="34"/>
        <end position="56"/>
    </location>
</feature>
<name>A0A0U4W141_9BACT</name>
<accession>A0A0U4W141</accession>
<evidence type="ECO:0000256" key="6">
    <source>
        <dbReference type="SAM" id="Phobius"/>
    </source>
</evidence>
<dbReference type="Proteomes" id="UP000068196">
    <property type="component" value="Chromosome"/>
</dbReference>
<evidence type="ECO:0000313" key="9">
    <source>
        <dbReference type="Proteomes" id="UP000068196"/>
    </source>
</evidence>
<feature type="transmembrane region" description="Helical" evidence="6">
    <location>
        <begin position="98"/>
        <end position="117"/>
    </location>
</feature>
<evidence type="ECO:0000256" key="1">
    <source>
        <dbReference type="ARBA" id="ARBA00004141"/>
    </source>
</evidence>
<organism evidence="8 9">
    <name type="scientific">Caldimicrobium thiodismutans</name>
    <dbReference type="NCBI Taxonomy" id="1653476"/>
    <lineage>
        <taxon>Bacteria</taxon>
        <taxon>Pseudomonadati</taxon>
        <taxon>Thermodesulfobacteriota</taxon>
        <taxon>Thermodesulfobacteria</taxon>
        <taxon>Thermodesulfobacteriales</taxon>
        <taxon>Thermodesulfobacteriaceae</taxon>
        <taxon>Caldimicrobium</taxon>
    </lineage>
</organism>
<dbReference type="GO" id="GO:0016020">
    <property type="term" value="C:membrane"/>
    <property type="evidence" value="ECO:0007669"/>
    <property type="project" value="UniProtKB-SubCell"/>
</dbReference>
<dbReference type="Pfam" id="PF00892">
    <property type="entry name" value="EamA"/>
    <property type="match status" value="1"/>
</dbReference>
<dbReference type="OrthoDB" id="9806718at2"/>
<dbReference type="PANTHER" id="PTHR32322:SF2">
    <property type="entry name" value="EAMA DOMAIN-CONTAINING PROTEIN"/>
    <property type="match status" value="1"/>
</dbReference>
<sequence length="144" mass="16175">MDQKTLILWLLTLFFWGISPTLEKVGLKKVEPLIGLWIRTLSALIGITLALLFTSSFQALKILEKRDLFYLCLSGITAGFLGMYFYFSLLKMHQASQIVPLTATYPLVATFLAILILKEPLTLSKIIGTFLIALGIYLLFRSPS</sequence>
<reference evidence="9" key="2">
    <citation type="journal article" date="2016" name="Int. J. Syst. Evol. Microbiol.">
        <title>Caldimicrobium thiodismutans sp. nov., a sulfur-disproportionating bacterium isolated from a hot spring.</title>
        <authorList>
            <person name="Kojima H."/>
            <person name="Umezawa K."/>
            <person name="Fukui M."/>
        </authorList>
    </citation>
    <scope>NUCLEOTIDE SEQUENCE [LARGE SCALE GENOMIC DNA]</scope>
    <source>
        <strain evidence="9">TF1</strain>
    </source>
</reference>
<keyword evidence="5 6" id="KW-0472">Membrane</keyword>
<evidence type="ECO:0000256" key="4">
    <source>
        <dbReference type="ARBA" id="ARBA00022989"/>
    </source>
</evidence>
<dbReference type="AlphaFoldDB" id="A0A0U4W141"/>
<feature type="domain" description="EamA" evidence="7">
    <location>
        <begin position="5"/>
        <end position="140"/>
    </location>
</feature>
<dbReference type="Gene3D" id="1.10.3730.20">
    <property type="match status" value="1"/>
</dbReference>
<dbReference type="EMBL" id="AP014945">
    <property type="protein sequence ID" value="BAU22875.1"/>
    <property type="molecule type" value="Genomic_DNA"/>
</dbReference>
<evidence type="ECO:0000256" key="3">
    <source>
        <dbReference type="ARBA" id="ARBA00022692"/>
    </source>
</evidence>
<comment type="similarity">
    <text evidence="2">Belongs to the EamA transporter family.</text>
</comment>
<proteinExistence type="inferred from homology"/>
<dbReference type="KEGG" id="cthi:THC_0480"/>
<gene>
    <name evidence="8" type="ORF">THC_0480</name>
</gene>
<feature type="transmembrane region" description="Helical" evidence="6">
    <location>
        <begin position="68"/>
        <end position="86"/>
    </location>
</feature>
<dbReference type="SUPFAM" id="SSF103481">
    <property type="entry name" value="Multidrug resistance efflux transporter EmrE"/>
    <property type="match status" value="1"/>
</dbReference>
<evidence type="ECO:0000256" key="2">
    <source>
        <dbReference type="ARBA" id="ARBA00007362"/>
    </source>
</evidence>
<evidence type="ECO:0000313" key="8">
    <source>
        <dbReference type="EMBL" id="BAU22875.1"/>
    </source>
</evidence>
<dbReference type="PANTHER" id="PTHR32322">
    <property type="entry name" value="INNER MEMBRANE TRANSPORTER"/>
    <property type="match status" value="1"/>
</dbReference>
<dbReference type="InterPro" id="IPR050638">
    <property type="entry name" value="AA-Vitamin_Transporters"/>
</dbReference>
<feature type="transmembrane region" description="Helical" evidence="6">
    <location>
        <begin position="123"/>
        <end position="140"/>
    </location>
</feature>
<keyword evidence="3 6" id="KW-0812">Transmembrane</keyword>
<feature type="transmembrane region" description="Helical" evidence="6">
    <location>
        <begin position="6"/>
        <end position="22"/>
    </location>
</feature>
<dbReference type="InterPro" id="IPR037185">
    <property type="entry name" value="EmrE-like"/>
</dbReference>
<evidence type="ECO:0000256" key="5">
    <source>
        <dbReference type="ARBA" id="ARBA00023136"/>
    </source>
</evidence>
<keyword evidence="9" id="KW-1185">Reference proteome</keyword>
<comment type="subcellular location">
    <subcellularLocation>
        <location evidence="1">Membrane</location>
        <topology evidence="1">Multi-pass membrane protein</topology>
    </subcellularLocation>
</comment>
<dbReference type="InterPro" id="IPR000620">
    <property type="entry name" value="EamA_dom"/>
</dbReference>
<evidence type="ECO:0000259" key="7">
    <source>
        <dbReference type="Pfam" id="PF00892"/>
    </source>
</evidence>
<reference evidence="8 9" key="1">
    <citation type="journal article" date="2016" name="Int. J. Syst. Evol. Microbiol.">
        <title>Caldimicrobium thiodismutans sp. nov., a sulfur-disproportionating bacterium isolated from a hot spring, and emended description of the genus Caldimicrobium.</title>
        <authorList>
            <person name="Kojima H."/>
            <person name="Umezawa K."/>
            <person name="Fukui M."/>
        </authorList>
    </citation>
    <scope>NUCLEOTIDE SEQUENCE [LARGE SCALE GENOMIC DNA]</scope>
    <source>
        <strain evidence="8 9">TF1</strain>
    </source>
</reference>
<protein>
    <recommendedName>
        <fullName evidence="7">EamA domain-containing protein</fullName>
    </recommendedName>
</protein>
<keyword evidence="4 6" id="KW-1133">Transmembrane helix</keyword>